<reference evidence="2 3" key="1">
    <citation type="journal article" date="2015" name="Nature">
        <title>rRNA introns, odd ribosomes, and small enigmatic genomes across a large radiation of phyla.</title>
        <authorList>
            <person name="Brown C.T."/>
            <person name="Hug L.A."/>
            <person name="Thomas B.C."/>
            <person name="Sharon I."/>
            <person name="Castelle C.J."/>
            <person name="Singh A."/>
            <person name="Wilkins M.J."/>
            <person name="Williams K.H."/>
            <person name="Banfield J.F."/>
        </authorList>
    </citation>
    <scope>NUCLEOTIDE SEQUENCE [LARGE SCALE GENOMIC DNA]</scope>
</reference>
<dbReference type="EMBL" id="LCLO01000017">
    <property type="protein sequence ID" value="KKU18849.1"/>
    <property type="molecule type" value="Genomic_DNA"/>
</dbReference>
<protein>
    <submittedName>
        <fullName evidence="2">Uncharacterized protein</fullName>
    </submittedName>
</protein>
<evidence type="ECO:0000313" key="3">
    <source>
        <dbReference type="Proteomes" id="UP000034644"/>
    </source>
</evidence>
<dbReference type="Proteomes" id="UP000034644">
    <property type="component" value="Unassembled WGS sequence"/>
</dbReference>
<proteinExistence type="predicted"/>
<keyword evidence="1" id="KW-0472">Membrane</keyword>
<evidence type="ECO:0000256" key="1">
    <source>
        <dbReference type="SAM" id="Phobius"/>
    </source>
</evidence>
<name>A0A0G1NE87_9BACT</name>
<accession>A0A0G1NE87</accession>
<keyword evidence="1" id="KW-0812">Transmembrane</keyword>
<evidence type="ECO:0000313" key="2">
    <source>
        <dbReference type="EMBL" id="KKU18849.1"/>
    </source>
</evidence>
<comment type="caution">
    <text evidence="2">The sequence shown here is derived from an EMBL/GenBank/DDBJ whole genome shotgun (WGS) entry which is preliminary data.</text>
</comment>
<gene>
    <name evidence="2" type="ORF">UX27_C0017G0002</name>
</gene>
<organism evidence="2 3">
    <name type="scientific">Candidatus Azambacteria bacterium GW2011_GWA2_45_90</name>
    <dbReference type="NCBI Taxonomy" id="1618614"/>
    <lineage>
        <taxon>Bacteria</taxon>
        <taxon>Candidatus Azamiibacteriota</taxon>
    </lineage>
</organism>
<keyword evidence="1" id="KW-1133">Transmembrane helix</keyword>
<feature type="transmembrane region" description="Helical" evidence="1">
    <location>
        <begin position="12"/>
        <end position="33"/>
    </location>
</feature>
<dbReference type="AlphaFoldDB" id="A0A0G1NE87"/>
<sequence>MKHENILLKSALVLAIVDLVLIVAILLQVSGLVKDVLEVQNRQLEILVANWKLKEGGVSKKQETEKAVETMQKVSKTNLEISGWREHVGSFFNGKIQYSFKVPPDFVGTPSFTGLVFYSKDVAFGGGTSGWAISMDIYEKSILAPGNLEDVIRNYPLQDKQEKIMSFNNATVFKLFGKDERNKKRAFAVWRENVRGNDFVIEFMTSGSSDYADTDEIAILEKIISTFKLIK</sequence>